<dbReference type="KEGG" id="pnd:Pla175_49160"/>
<gene>
    <name evidence="4" type="ORF">Pla175_49160</name>
</gene>
<keyword evidence="1 3" id="KW-0732">Signal</keyword>
<accession>A0A518DJ20</accession>
<dbReference type="AlphaFoldDB" id="A0A518DJ20"/>
<dbReference type="PANTHER" id="PTHR43037">
    <property type="entry name" value="UNNAMED PRODUCT-RELATED"/>
    <property type="match status" value="1"/>
</dbReference>
<keyword evidence="4" id="KW-0378">Hydrolase</keyword>
<evidence type="ECO:0000256" key="2">
    <source>
        <dbReference type="SAM" id="MobiDB-lite"/>
    </source>
</evidence>
<evidence type="ECO:0000313" key="5">
    <source>
        <dbReference type="Proteomes" id="UP000317429"/>
    </source>
</evidence>
<sequence precursor="true">MGRRMQANRSMTQTALGIALAVAVAIAGPARGDDPPPEAGPPKVAMSDAIPAENAASDPPHADASEADAPKTAVDPPAAAVPPPGPVVIEDVLLLPKVGDYARAALHRDPVEAAIATGAWQTPKAGDKVTDTFGAERQWRPVRISGKTGLVDPAAPGGYALASVESPQRRLVILEATGHAAVCVNGEWRTGDPYALGWLRLPIELEQGQNELLFHVAAPGFRAKLVAPPSDCFLIPEDATLPDLVEGEAQPLLAAVPVVNATTAPLVGAEIVCETPGGGVSVATLPRIEPLSVFKAPVELTPDPWKYEPTRIRVLVRTKAREDEPSKSLAESWVSVEHAAAGGPQVRTFRSEIDNSVQRYAVSPATSAPNQAGEAGAIVALHGLGVPCDEFLENYQAKPWASVVCPENRRPYGFDWEDWGARSAVEALADAQQRFEFDPRRVYLTGHGVGGHGAWHLAASQPGRFAAVGPSGGWISFKSYGGALDLETPTPVQAMLARAAAPSDTLRLVRNLAPLGVYVLHGEQDDRTPVAQSRYMRGRLGEFHTDFAYREQAGAGAWWGPSCCDWPAMMRFFEDRSRREPGSAATVDFTTINPGASATMDWVTIAMQQQQFEPSRVVLERVVDQRLIKGRTENVASLGIDLAGLPPGAPVGIAIDGGQRVVVPWPGDQTKVWLVRQSDGAWRHEDAPSASEKNPERYGGLKAVFDRNPLLVYGTAGTPQENAWAQNKARLDSETFWYRGNGSLEVVPDTQLAGLEDRNRNVVLYGNRDTNKAWPRLVPSRDFDLRAGYMRLGLSPRRQESVAGLSVLAVQPRVGSAKALVGMIGGTDLEGMRGTSRLRYFFAGAGFPDLLAFGPKTLVEGEKDVRATGFFGPRWSAEPSEIVWRDLAL</sequence>
<feature type="chain" id="PRO_5021868067" evidence="3">
    <location>
        <begin position="33"/>
        <end position="889"/>
    </location>
</feature>
<keyword evidence="5" id="KW-1185">Reference proteome</keyword>
<dbReference type="Gene3D" id="3.40.50.1820">
    <property type="entry name" value="alpha/beta hydrolase"/>
    <property type="match status" value="1"/>
</dbReference>
<organism evidence="4 5">
    <name type="scientific">Pirellulimonas nuda</name>
    <dbReference type="NCBI Taxonomy" id="2528009"/>
    <lineage>
        <taxon>Bacteria</taxon>
        <taxon>Pseudomonadati</taxon>
        <taxon>Planctomycetota</taxon>
        <taxon>Planctomycetia</taxon>
        <taxon>Pirellulales</taxon>
        <taxon>Lacipirellulaceae</taxon>
        <taxon>Pirellulimonas</taxon>
    </lineage>
</organism>
<evidence type="ECO:0000256" key="1">
    <source>
        <dbReference type="ARBA" id="ARBA00022729"/>
    </source>
</evidence>
<dbReference type="Proteomes" id="UP000317429">
    <property type="component" value="Chromosome"/>
</dbReference>
<name>A0A518DJ20_9BACT</name>
<feature type="signal peptide" evidence="3">
    <location>
        <begin position="1"/>
        <end position="32"/>
    </location>
</feature>
<evidence type="ECO:0000256" key="3">
    <source>
        <dbReference type="SAM" id="SignalP"/>
    </source>
</evidence>
<dbReference type="SUPFAM" id="SSF53474">
    <property type="entry name" value="alpha/beta-Hydrolases"/>
    <property type="match status" value="1"/>
</dbReference>
<proteinExistence type="predicted"/>
<reference evidence="4 5" key="1">
    <citation type="submission" date="2019-02" db="EMBL/GenBank/DDBJ databases">
        <title>Deep-cultivation of Planctomycetes and their phenomic and genomic characterization uncovers novel biology.</title>
        <authorList>
            <person name="Wiegand S."/>
            <person name="Jogler M."/>
            <person name="Boedeker C."/>
            <person name="Pinto D."/>
            <person name="Vollmers J."/>
            <person name="Rivas-Marin E."/>
            <person name="Kohn T."/>
            <person name="Peeters S.H."/>
            <person name="Heuer A."/>
            <person name="Rast P."/>
            <person name="Oberbeckmann S."/>
            <person name="Bunk B."/>
            <person name="Jeske O."/>
            <person name="Meyerdierks A."/>
            <person name="Storesund J.E."/>
            <person name="Kallscheuer N."/>
            <person name="Luecker S."/>
            <person name="Lage O.M."/>
            <person name="Pohl T."/>
            <person name="Merkel B.J."/>
            <person name="Hornburger P."/>
            <person name="Mueller R.-W."/>
            <person name="Bruemmer F."/>
            <person name="Labrenz M."/>
            <person name="Spormann A.M."/>
            <person name="Op den Camp H."/>
            <person name="Overmann J."/>
            <person name="Amann R."/>
            <person name="Jetten M.S.M."/>
            <person name="Mascher T."/>
            <person name="Medema M.H."/>
            <person name="Devos D.P."/>
            <person name="Kaster A.-K."/>
            <person name="Ovreas L."/>
            <person name="Rohde M."/>
            <person name="Galperin M.Y."/>
            <person name="Jogler C."/>
        </authorList>
    </citation>
    <scope>NUCLEOTIDE SEQUENCE [LARGE SCALE GENOMIC DNA]</scope>
    <source>
        <strain evidence="4 5">Pla175</strain>
    </source>
</reference>
<dbReference type="EMBL" id="CP036291">
    <property type="protein sequence ID" value="QDU91487.1"/>
    <property type="molecule type" value="Genomic_DNA"/>
</dbReference>
<protein>
    <submittedName>
        <fullName evidence="4">Alpha/beta hydrolase family protein</fullName>
    </submittedName>
</protein>
<evidence type="ECO:0000313" key="4">
    <source>
        <dbReference type="EMBL" id="QDU91487.1"/>
    </source>
</evidence>
<dbReference type="GO" id="GO:0016787">
    <property type="term" value="F:hydrolase activity"/>
    <property type="evidence" value="ECO:0007669"/>
    <property type="project" value="UniProtKB-KW"/>
</dbReference>
<dbReference type="PANTHER" id="PTHR43037:SF4">
    <property type="entry name" value="PEPTIDASE S9 PROLYL OLIGOPEPTIDASE CATALYTIC DOMAIN-CONTAINING PROTEIN"/>
    <property type="match status" value="1"/>
</dbReference>
<feature type="region of interest" description="Disordered" evidence="2">
    <location>
        <begin position="28"/>
        <end position="82"/>
    </location>
</feature>
<dbReference type="InterPro" id="IPR029058">
    <property type="entry name" value="AB_hydrolase_fold"/>
</dbReference>
<dbReference type="InterPro" id="IPR050955">
    <property type="entry name" value="Plant_Biomass_Hydrol_Est"/>
</dbReference>